<comment type="similarity">
    <text evidence="1">Belongs to the ATP-dependent AMP-binding enzyme family.</text>
</comment>
<dbReference type="Gene3D" id="3.40.50.12780">
    <property type="entry name" value="N-terminal domain of ligase-like"/>
    <property type="match status" value="1"/>
</dbReference>
<dbReference type="PANTHER" id="PTHR43201:SF5">
    <property type="entry name" value="MEDIUM-CHAIN ACYL-COA LIGASE ACSF2, MITOCHONDRIAL"/>
    <property type="match status" value="1"/>
</dbReference>
<dbReference type="RefSeq" id="WP_187083544.1">
    <property type="nucleotide sequence ID" value="NZ_JACORU010000009.1"/>
</dbReference>
<dbReference type="Gene3D" id="3.30.300.30">
    <property type="match status" value="1"/>
</dbReference>
<proteinExistence type="inferred from homology"/>
<accession>A0A923S4L6</accession>
<evidence type="ECO:0000313" key="6">
    <source>
        <dbReference type="Proteomes" id="UP000596827"/>
    </source>
</evidence>
<evidence type="ECO:0000259" key="4">
    <source>
        <dbReference type="Pfam" id="PF13193"/>
    </source>
</evidence>
<reference evidence="5" key="1">
    <citation type="submission" date="2020-08" db="EMBL/GenBank/DDBJ databases">
        <title>Ramlibacter sp. GTP1 16S ribosomal RNA gene genome sequencing and assembly.</title>
        <authorList>
            <person name="Kang M."/>
        </authorList>
    </citation>
    <scope>NUCLEOTIDE SEQUENCE</scope>
    <source>
        <strain evidence="5">GTP1</strain>
    </source>
</reference>
<protein>
    <submittedName>
        <fullName evidence="5">AMP-binding protein</fullName>
    </submittedName>
</protein>
<dbReference type="AlphaFoldDB" id="A0A923S4L6"/>
<feature type="domain" description="AMP-dependent synthetase/ligase" evidence="3">
    <location>
        <begin position="30"/>
        <end position="384"/>
    </location>
</feature>
<dbReference type="Pfam" id="PF00501">
    <property type="entry name" value="AMP-binding"/>
    <property type="match status" value="1"/>
</dbReference>
<evidence type="ECO:0000256" key="2">
    <source>
        <dbReference type="ARBA" id="ARBA00022598"/>
    </source>
</evidence>
<sequence>MTAAAPTGPRERCSTACPADEDFVLGAALRKQAGLQPDKVFIRFDDGTAWTYAQALEEGLVCAGGLRALGVRQGELVAVWLPNGPAMVRAWFGLALLGAVLVPFNTGWRGAVLAHAFRNAEPRLAVVHADLAGLVAEAAPASLRDVVVIGAAAGDNLQWRGEDAMRGEPVPPGELPRVRPWDLHCIVYTSGTTGNSKGVLTSNMHLATMATAGRDMVTGDDHRLVTLPLFHAGGLLNVLGMLLKGGSLSLVASFKTATFWQTVRETRATTLTLLGAMTGFLMKAPVEPGERDHSLRSVSLVPYPADGEAFAKRFGVAVYTSYNSSETSNPLVSARDPKAAGVCGKPRPGVQARLVDDHDFDVPEGSVGELVLRTDSPWAMSHGYHRDPEATAATWRNGWFHTGELFRRDAQGDYFFIDRKKDALRRRGENVSSAEVEREILAHPAVLEAAVVGVPSEFGEDDVMAVVALRPGSSLQPQDLIAFVAPRMAHFMVPRYVRVVDALPRTETHKVQKYPLRKEGVTPDTWDRERAGIRVRPEPVG</sequence>
<dbReference type="GO" id="GO:0031956">
    <property type="term" value="F:medium-chain fatty acid-CoA ligase activity"/>
    <property type="evidence" value="ECO:0007669"/>
    <property type="project" value="TreeGrafter"/>
</dbReference>
<dbReference type="InterPro" id="IPR020845">
    <property type="entry name" value="AMP-binding_CS"/>
</dbReference>
<evidence type="ECO:0000313" key="5">
    <source>
        <dbReference type="EMBL" id="MBC5767048.1"/>
    </source>
</evidence>
<keyword evidence="6" id="KW-1185">Reference proteome</keyword>
<comment type="caution">
    <text evidence="5">The sequence shown here is derived from an EMBL/GenBank/DDBJ whole genome shotgun (WGS) entry which is preliminary data.</text>
</comment>
<name>A0A923S4L6_9BURK</name>
<gene>
    <name evidence="5" type="ORF">H8R02_21460</name>
</gene>
<evidence type="ECO:0000259" key="3">
    <source>
        <dbReference type="Pfam" id="PF00501"/>
    </source>
</evidence>
<dbReference type="PROSITE" id="PS00455">
    <property type="entry name" value="AMP_BINDING"/>
    <property type="match status" value="1"/>
</dbReference>
<dbReference type="InterPro" id="IPR000873">
    <property type="entry name" value="AMP-dep_synth/lig_dom"/>
</dbReference>
<organism evidence="5 6">
    <name type="scientific">Ramlibacter albus</name>
    <dbReference type="NCBI Taxonomy" id="2079448"/>
    <lineage>
        <taxon>Bacteria</taxon>
        <taxon>Pseudomonadati</taxon>
        <taxon>Pseudomonadota</taxon>
        <taxon>Betaproteobacteria</taxon>
        <taxon>Burkholderiales</taxon>
        <taxon>Comamonadaceae</taxon>
        <taxon>Ramlibacter</taxon>
    </lineage>
</organism>
<dbReference type="InterPro" id="IPR025110">
    <property type="entry name" value="AMP-bd_C"/>
</dbReference>
<feature type="domain" description="AMP-binding enzyme C-terminal" evidence="4">
    <location>
        <begin position="435"/>
        <end position="510"/>
    </location>
</feature>
<dbReference type="Proteomes" id="UP000596827">
    <property type="component" value="Unassembled WGS sequence"/>
</dbReference>
<dbReference type="InterPro" id="IPR045851">
    <property type="entry name" value="AMP-bd_C_sf"/>
</dbReference>
<keyword evidence="2" id="KW-0436">Ligase</keyword>
<dbReference type="EMBL" id="JACORU010000009">
    <property type="protein sequence ID" value="MBC5767048.1"/>
    <property type="molecule type" value="Genomic_DNA"/>
</dbReference>
<dbReference type="PANTHER" id="PTHR43201">
    <property type="entry name" value="ACYL-COA SYNTHETASE"/>
    <property type="match status" value="1"/>
</dbReference>
<dbReference type="GO" id="GO:0006631">
    <property type="term" value="P:fatty acid metabolic process"/>
    <property type="evidence" value="ECO:0007669"/>
    <property type="project" value="TreeGrafter"/>
</dbReference>
<dbReference type="InterPro" id="IPR042099">
    <property type="entry name" value="ANL_N_sf"/>
</dbReference>
<evidence type="ECO:0000256" key="1">
    <source>
        <dbReference type="ARBA" id="ARBA00006432"/>
    </source>
</evidence>
<dbReference type="Pfam" id="PF13193">
    <property type="entry name" value="AMP-binding_C"/>
    <property type="match status" value="1"/>
</dbReference>
<dbReference type="SUPFAM" id="SSF56801">
    <property type="entry name" value="Acetyl-CoA synthetase-like"/>
    <property type="match status" value="1"/>
</dbReference>